<keyword evidence="3 6" id="KW-0812">Transmembrane</keyword>
<evidence type="ECO:0000256" key="2">
    <source>
        <dbReference type="ARBA" id="ARBA00022475"/>
    </source>
</evidence>
<feature type="transmembrane region" description="Helical" evidence="6">
    <location>
        <begin position="137"/>
        <end position="155"/>
    </location>
</feature>
<evidence type="ECO:0000256" key="4">
    <source>
        <dbReference type="ARBA" id="ARBA00022989"/>
    </source>
</evidence>
<keyword evidence="5 6" id="KW-0472">Membrane</keyword>
<dbReference type="Gene3D" id="1.20.1740.10">
    <property type="entry name" value="Amino acid/polyamine transporter I"/>
    <property type="match status" value="1"/>
</dbReference>
<dbReference type="AlphaFoldDB" id="A0A7K3WFY4"/>
<accession>A0A7K3WFY4</accession>
<dbReference type="Pfam" id="PF13520">
    <property type="entry name" value="AA_permease_2"/>
    <property type="match status" value="1"/>
</dbReference>
<protein>
    <submittedName>
        <fullName evidence="7">APC family permease</fullName>
    </submittedName>
</protein>
<evidence type="ECO:0000313" key="8">
    <source>
        <dbReference type="Proteomes" id="UP000470470"/>
    </source>
</evidence>
<dbReference type="Proteomes" id="UP000470470">
    <property type="component" value="Unassembled WGS sequence"/>
</dbReference>
<evidence type="ECO:0000256" key="3">
    <source>
        <dbReference type="ARBA" id="ARBA00022692"/>
    </source>
</evidence>
<comment type="subcellular location">
    <subcellularLocation>
        <location evidence="1">Cell membrane</location>
        <topology evidence="1">Multi-pass membrane protein</topology>
    </subcellularLocation>
</comment>
<feature type="transmembrane region" description="Helical" evidence="6">
    <location>
        <begin position="167"/>
        <end position="188"/>
    </location>
</feature>
<comment type="caution">
    <text evidence="7">The sequence shown here is derived from an EMBL/GenBank/DDBJ whole genome shotgun (WGS) entry which is preliminary data.</text>
</comment>
<evidence type="ECO:0000256" key="6">
    <source>
        <dbReference type="SAM" id="Phobius"/>
    </source>
</evidence>
<keyword evidence="4 6" id="KW-1133">Transmembrane helix</keyword>
<feature type="transmembrane region" description="Helical" evidence="6">
    <location>
        <begin position="401"/>
        <end position="422"/>
    </location>
</feature>
<feature type="transmembrane region" description="Helical" evidence="6">
    <location>
        <begin position="94"/>
        <end position="117"/>
    </location>
</feature>
<name>A0A7K3WFY4_9ACTN</name>
<feature type="transmembrane region" description="Helical" evidence="6">
    <location>
        <begin position="246"/>
        <end position="271"/>
    </location>
</feature>
<keyword evidence="2" id="KW-1003">Cell membrane</keyword>
<dbReference type="GO" id="GO:0022857">
    <property type="term" value="F:transmembrane transporter activity"/>
    <property type="evidence" value="ECO:0007669"/>
    <property type="project" value="InterPro"/>
</dbReference>
<gene>
    <name evidence="7" type="ORF">G1H19_14825</name>
</gene>
<reference evidence="7 8" key="1">
    <citation type="submission" date="2020-02" db="EMBL/GenBank/DDBJ databases">
        <title>The whole genome sequence of CPCC 205119.</title>
        <authorList>
            <person name="Jiang Z."/>
        </authorList>
    </citation>
    <scope>NUCLEOTIDE SEQUENCE [LARGE SCALE GENOMIC DNA]</scope>
    <source>
        <strain evidence="7 8">CPCC 205119</strain>
    </source>
</reference>
<dbReference type="RefSeq" id="WP_152731559.1">
    <property type="nucleotide sequence ID" value="NZ_JAABOZ010000008.1"/>
</dbReference>
<dbReference type="PANTHER" id="PTHR42770">
    <property type="entry name" value="AMINO ACID TRANSPORTER-RELATED"/>
    <property type="match status" value="1"/>
</dbReference>
<dbReference type="InterPro" id="IPR002293">
    <property type="entry name" value="AA/rel_permease1"/>
</dbReference>
<feature type="transmembrane region" description="Helical" evidence="6">
    <location>
        <begin position="55"/>
        <end position="74"/>
    </location>
</feature>
<evidence type="ECO:0000313" key="7">
    <source>
        <dbReference type="EMBL" id="NEL55266.1"/>
    </source>
</evidence>
<feature type="transmembrane region" description="Helical" evidence="6">
    <location>
        <begin position="370"/>
        <end position="389"/>
    </location>
</feature>
<sequence length="466" mass="48473">MAESTRTEHGTGGEQTELRRVMGPGLLLLFIVGDVLGTGIYALTGQVADQVGGIVWAPFLVAFLVALVTAFSYLELVTKYPRAAGAALYTHKAFGVHFLTFLVAFAVMSSGITSASTAARAFAANAASVFGLELGEGIGITLIGLGFMGLVALVNMRGVGESVKANVVLTCVELTGLLIVIGIGMWAIGVGEGDVSRVTQADTGDMSLLGGVIAATGLAFFAMVGFEDSVNMAEECKDPRRIFPKVLLTGLALTGVIYVLVSVSAITLVPADRLSEGDTPLLQVVEAGAPGFPLGLFGVITMFAVANSALINMLMASRLVYGMSREGVLPPLLGRVHPDRRTPTVAILFTTALAFGLITFVGAVPDLGGTTALLLLLVFTVVNIAVLVLRRDPVDADHFRTPTVLPVVGALACAFLATPWAGRPVVQYQIAGVLLAIGVLLWGVTVLVGRRAGRGTPELDPERLAD</sequence>
<evidence type="ECO:0000256" key="1">
    <source>
        <dbReference type="ARBA" id="ARBA00004651"/>
    </source>
</evidence>
<feature type="transmembrane region" description="Helical" evidence="6">
    <location>
        <begin position="345"/>
        <end position="364"/>
    </location>
</feature>
<dbReference type="PIRSF" id="PIRSF006060">
    <property type="entry name" value="AA_transporter"/>
    <property type="match status" value="1"/>
</dbReference>
<feature type="transmembrane region" description="Helical" evidence="6">
    <location>
        <begin position="208"/>
        <end position="226"/>
    </location>
</feature>
<dbReference type="EMBL" id="JAAGWK010000021">
    <property type="protein sequence ID" value="NEL55266.1"/>
    <property type="molecule type" value="Genomic_DNA"/>
</dbReference>
<organism evidence="7 8">
    <name type="scientific">Goekera deserti</name>
    <dbReference type="NCBI Taxonomy" id="2497753"/>
    <lineage>
        <taxon>Bacteria</taxon>
        <taxon>Bacillati</taxon>
        <taxon>Actinomycetota</taxon>
        <taxon>Actinomycetes</taxon>
        <taxon>Geodermatophilales</taxon>
        <taxon>Geodermatophilaceae</taxon>
        <taxon>Goekera</taxon>
    </lineage>
</organism>
<keyword evidence="8" id="KW-1185">Reference proteome</keyword>
<dbReference type="GO" id="GO:0005886">
    <property type="term" value="C:plasma membrane"/>
    <property type="evidence" value="ECO:0007669"/>
    <property type="project" value="UniProtKB-SubCell"/>
</dbReference>
<feature type="transmembrane region" description="Helical" evidence="6">
    <location>
        <begin position="21"/>
        <end position="43"/>
    </location>
</feature>
<feature type="transmembrane region" description="Helical" evidence="6">
    <location>
        <begin position="428"/>
        <end position="449"/>
    </location>
</feature>
<proteinExistence type="predicted"/>
<evidence type="ECO:0000256" key="5">
    <source>
        <dbReference type="ARBA" id="ARBA00023136"/>
    </source>
</evidence>
<dbReference type="PANTHER" id="PTHR42770:SF11">
    <property type="entry name" value="INNER MEMBRANE TRANSPORT PROTEIN YBAT"/>
    <property type="match status" value="1"/>
</dbReference>
<feature type="transmembrane region" description="Helical" evidence="6">
    <location>
        <begin position="291"/>
        <end position="315"/>
    </location>
</feature>
<dbReference type="InterPro" id="IPR050367">
    <property type="entry name" value="APC_superfamily"/>
</dbReference>